<dbReference type="PANTHER" id="PTHR47473">
    <property type="entry name" value="BTA1P"/>
    <property type="match status" value="1"/>
</dbReference>
<dbReference type="PANTHER" id="PTHR47473:SF1">
    <property type="entry name" value="METHYLTRANSFERASE DOMAIN-CONTAINING PROTEIN"/>
    <property type="match status" value="1"/>
</dbReference>
<dbReference type="Proteomes" id="UP000284250">
    <property type="component" value="Unassembled WGS sequence"/>
</dbReference>
<dbReference type="OrthoDB" id="9794902at2"/>
<dbReference type="EMBL" id="QYCN01000015">
    <property type="protein sequence ID" value="RIY09823.1"/>
    <property type="molecule type" value="Genomic_DNA"/>
</dbReference>
<dbReference type="Gene3D" id="3.90.1200.10">
    <property type="match status" value="1"/>
</dbReference>
<comment type="caution">
    <text evidence="2">The sequence shown here is derived from an EMBL/GenBank/DDBJ whole genome shotgun (WGS) entry which is preliminary data.</text>
</comment>
<dbReference type="InterPro" id="IPR002575">
    <property type="entry name" value="Aminoglycoside_PTrfase"/>
</dbReference>
<dbReference type="InterPro" id="IPR011009">
    <property type="entry name" value="Kinase-like_dom_sf"/>
</dbReference>
<evidence type="ECO:0000259" key="1">
    <source>
        <dbReference type="Pfam" id="PF01636"/>
    </source>
</evidence>
<reference evidence="2 3" key="1">
    <citation type="submission" date="2019-01" db="EMBL/GenBank/DDBJ databases">
        <title>Hymenobacter humicola sp. nov., isolated from soils in Antarctica.</title>
        <authorList>
            <person name="Sedlacek I."/>
            <person name="Holochova P."/>
            <person name="Kralova S."/>
            <person name="Pantucek R."/>
            <person name="Stankova E."/>
            <person name="Vrbovska V."/>
            <person name="Kristofova L."/>
            <person name="Svec P."/>
            <person name="Busse H.-J."/>
        </authorList>
    </citation>
    <scope>NUCLEOTIDE SEQUENCE [LARGE SCALE GENOMIC DNA]</scope>
    <source>
        <strain evidence="2 3">CCM 8852</strain>
    </source>
</reference>
<protein>
    <submittedName>
        <fullName evidence="2">DUF3419 family protein</fullName>
    </submittedName>
</protein>
<name>A0A418QXD1_9BACT</name>
<dbReference type="AlphaFoldDB" id="A0A418QXD1"/>
<feature type="domain" description="Aminoglycoside phosphotransferase" evidence="1">
    <location>
        <begin position="496"/>
        <end position="709"/>
    </location>
</feature>
<organism evidence="2 3">
    <name type="scientific">Hymenobacter rubripertinctus</name>
    <dbReference type="NCBI Taxonomy" id="2029981"/>
    <lineage>
        <taxon>Bacteria</taxon>
        <taxon>Pseudomonadati</taxon>
        <taxon>Bacteroidota</taxon>
        <taxon>Cytophagia</taxon>
        <taxon>Cytophagales</taxon>
        <taxon>Hymenobacteraceae</taxon>
        <taxon>Hymenobacter</taxon>
    </lineage>
</organism>
<proteinExistence type="predicted"/>
<sequence>MDSEFNRVALDQIRYSLVWEDSRTLAAALRPEPADHLLIITSAGCNVLNALLLNPATVTAIDLNPVQNQLLEFKCHLIRHYGPGILRGLLGLNGPRGVARAWREIEAVLPADLRDYWQPFFAANPAGLLPAGRLERYVTGFLPTLPPTLREKVRQLLRFDTVAAQAAFFAAELASSTFPEHFIAYFDDANLSQGRDPALFKYAAESGGAAFYARLRAQLATQLVRDNFFFRFFFFGPEGLPEAVLPPCYQRRHHARLRELLPRLTLVTGEATQYLRTPAGRHISKASLSNIFEYTSPAEFGAVVGQLFPNAARPLRLVYWNLLQNQGATPAETPLLDQPQSARLSAADACFYFRNVRVLDSRRAGEPTLPLPSASPTTLPMMTPDYCSAAFLQAMMQAHAPGQTIRVRAVEPLPLDNSASILVALTAGTSSKTIGHFGLAISLDVDGEPQTRRAVLKVKPPGREISAMLGTLAQACGGPLAAVYPRFQARTGFEHTHRRELDVYQNHASSGLLPRIWGTYADEQADCYCILMEYLDGDDVTLLNSVLAPETWTDAHLRAALEQLAGWHARHLTAEPPRPEGRWNDMPTAAYMGELTPLWEALLLNAATHFPALYTPARVRALYAALEELPASCEVLEPQPKTLIHNDLNPRNTCFKGAGETLRLCAYDWELATYHVPHYDVVELLCFVLGPDRYHQRREYLEHYRQALHQRTGHYPDAAKFQAVAGHAAVDFGLHRLGMYLMAHTVSPYAFLPRVVDSYFDTLAQLRPLEAVAVSRTA</sequence>
<evidence type="ECO:0000313" key="3">
    <source>
        <dbReference type="Proteomes" id="UP000284250"/>
    </source>
</evidence>
<dbReference type="InterPro" id="IPR021829">
    <property type="entry name" value="DUF3419"/>
</dbReference>
<keyword evidence="3" id="KW-1185">Reference proteome</keyword>
<evidence type="ECO:0000313" key="2">
    <source>
        <dbReference type="EMBL" id="RIY09823.1"/>
    </source>
</evidence>
<gene>
    <name evidence="2" type="ORF">D0T11_11685</name>
</gene>
<dbReference type="RefSeq" id="WP_119655968.1">
    <property type="nucleotide sequence ID" value="NZ_JBHUOI010000010.1"/>
</dbReference>
<dbReference type="Pfam" id="PF11899">
    <property type="entry name" value="DUF3419"/>
    <property type="match status" value="1"/>
</dbReference>
<dbReference type="Pfam" id="PF01636">
    <property type="entry name" value="APH"/>
    <property type="match status" value="1"/>
</dbReference>
<accession>A0A418QXD1</accession>
<dbReference type="SUPFAM" id="SSF56112">
    <property type="entry name" value="Protein kinase-like (PK-like)"/>
    <property type="match status" value="1"/>
</dbReference>